<reference evidence="5 6" key="1">
    <citation type="submission" date="2017-08" db="EMBL/GenBank/DDBJ databases">
        <title>Complete Genome Sequence of Bacillus kochii Oregon-R-modENCODE STRAIN BDGP4, isolated from Drosophila melanogaster gut.</title>
        <authorList>
            <person name="Wan K.H."/>
            <person name="Yu C."/>
            <person name="Park S."/>
            <person name="Hammonds A.S."/>
            <person name="Booth B.W."/>
            <person name="Celniker S.E."/>
        </authorList>
    </citation>
    <scope>NUCLEOTIDE SEQUENCE [LARGE SCALE GENOMIC DNA]</scope>
    <source>
        <strain evidence="5 6">BDGP4</strain>
    </source>
</reference>
<gene>
    <name evidence="5" type="ORF">CKF48_05555</name>
</gene>
<dbReference type="OrthoDB" id="9802264at2"/>
<dbReference type="PANTHER" id="PTHR43776">
    <property type="entry name" value="TRANSPORT ATP-BINDING PROTEIN"/>
    <property type="match status" value="1"/>
</dbReference>
<dbReference type="GO" id="GO:0005524">
    <property type="term" value="F:ATP binding"/>
    <property type="evidence" value="ECO:0007669"/>
    <property type="project" value="UniProtKB-KW"/>
</dbReference>
<feature type="domain" description="ABC transporter" evidence="4">
    <location>
        <begin position="7"/>
        <end position="257"/>
    </location>
</feature>
<dbReference type="InterPro" id="IPR003593">
    <property type="entry name" value="AAA+_ATPase"/>
</dbReference>
<organism evidence="5 6">
    <name type="scientific">Cytobacillus kochii</name>
    <dbReference type="NCBI Taxonomy" id="859143"/>
    <lineage>
        <taxon>Bacteria</taxon>
        <taxon>Bacillati</taxon>
        <taxon>Bacillota</taxon>
        <taxon>Bacilli</taxon>
        <taxon>Bacillales</taxon>
        <taxon>Bacillaceae</taxon>
        <taxon>Cytobacillus</taxon>
    </lineage>
</organism>
<dbReference type="InterPro" id="IPR003439">
    <property type="entry name" value="ABC_transporter-like_ATP-bd"/>
</dbReference>
<dbReference type="PROSITE" id="PS00211">
    <property type="entry name" value="ABC_TRANSPORTER_1"/>
    <property type="match status" value="1"/>
</dbReference>
<evidence type="ECO:0000313" key="6">
    <source>
        <dbReference type="Proteomes" id="UP000215137"/>
    </source>
</evidence>
<evidence type="ECO:0000313" key="5">
    <source>
        <dbReference type="EMBL" id="ASV66833.1"/>
    </source>
</evidence>
<sequence>MQSESLLDVSGLTKVYGNKGSLFVPRKEILAVNKVSFSINRGETFGLIGESGSGKTTIGRMVMRLIDATAGDIQYKGKSILSMKKGEMDKLRNEMQIIFQDSGSAFNPRKTIGEQILHPLNKFYPGNEAQIQYKKVIEMLDVVGLRSDFYHRYPHELSGGQRQRAGIARALIVKPKFLVLDEPVSALDVSVKAQIMNLLIELQKEFQLTYLFIAHNLDLVAYFCDRVAVLSKGKMIETAPTIDLFRKPQHEVTQKLLSSILTLDGDLGDYYRKQSVI</sequence>
<keyword evidence="2" id="KW-0547">Nucleotide-binding</keyword>
<dbReference type="CDD" id="cd03257">
    <property type="entry name" value="ABC_NikE_OppD_transporters"/>
    <property type="match status" value="1"/>
</dbReference>
<accession>A0A248TF79</accession>
<proteinExistence type="predicted"/>
<dbReference type="Pfam" id="PF00005">
    <property type="entry name" value="ABC_tran"/>
    <property type="match status" value="1"/>
</dbReference>
<dbReference type="PANTHER" id="PTHR43776:SF8">
    <property type="entry name" value="ABC TRANSPORTER, ATP-BINDING PROTEIN"/>
    <property type="match status" value="1"/>
</dbReference>
<evidence type="ECO:0000256" key="2">
    <source>
        <dbReference type="ARBA" id="ARBA00022741"/>
    </source>
</evidence>
<name>A0A248TF79_9BACI</name>
<dbReference type="SUPFAM" id="SSF52540">
    <property type="entry name" value="P-loop containing nucleoside triphosphate hydrolases"/>
    <property type="match status" value="1"/>
</dbReference>
<keyword evidence="6" id="KW-1185">Reference proteome</keyword>
<dbReference type="GO" id="GO:0016887">
    <property type="term" value="F:ATP hydrolysis activity"/>
    <property type="evidence" value="ECO:0007669"/>
    <property type="project" value="InterPro"/>
</dbReference>
<keyword evidence="1" id="KW-0813">Transport</keyword>
<dbReference type="InterPro" id="IPR027417">
    <property type="entry name" value="P-loop_NTPase"/>
</dbReference>
<dbReference type="InterPro" id="IPR050319">
    <property type="entry name" value="ABC_transp_ATP-bind"/>
</dbReference>
<evidence type="ECO:0000256" key="1">
    <source>
        <dbReference type="ARBA" id="ARBA00022448"/>
    </source>
</evidence>
<evidence type="ECO:0000259" key="4">
    <source>
        <dbReference type="PROSITE" id="PS50893"/>
    </source>
</evidence>
<dbReference type="PROSITE" id="PS50893">
    <property type="entry name" value="ABC_TRANSPORTER_2"/>
    <property type="match status" value="1"/>
</dbReference>
<dbReference type="Gene3D" id="3.40.50.300">
    <property type="entry name" value="P-loop containing nucleotide triphosphate hydrolases"/>
    <property type="match status" value="1"/>
</dbReference>
<dbReference type="GO" id="GO:0055085">
    <property type="term" value="P:transmembrane transport"/>
    <property type="evidence" value="ECO:0007669"/>
    <property type="project" value="UniProtKB-ARBA"/>
</dbReference>
<dbReference type="AlphaFoldDB" id="A0A248TF79"/>
<dbReference type="SMART" id="SM00382">
    <property type="entry name" value="AAA"/>
    <property type="match status" value="1"/>
</dbReference>
<protein>
    <recommendedName>
        <fullName evidence="4">ABC transporter domain-containing protein</fullName>
    </recommendedName>
</protein>
<dbReference type="Proteomes" id="UP000215137">
    <property type="component" value="Chromosome"/>
</dbReference>
<keyword evidence="3" id="KW-0067">ATP-binding</keyword>
<dbReference type="KEGG" id="bko:CKF48_05555"/>
<dbReference type="RefSeq" id="WP_095370408.1">
    <property type="nucleotide sequence ID" value="NZ_CP022983.1"/>
</dbReference>
<evidence type="ECO:0000256" key="3">
    <source>
        <dbReference type="ARBA" id="ARBA00022840"/>
    </source>
</evidence>
<dbReference type="InterPro" id="IPR017871">
    <property type="entry name" value="ABC_transporter-like_CS"/>
</dbReference>
<dbReference type="EMBL" id="CP022983">
    <property type="protein sequence ID" value="ASV66833.1"/>
    <property type="molecule type" value="Genomic_DNA"/>
</dbReference>